<dbReference type="Proteomes" id="UP000094070">
    <property type="component" value="Unassembled WGS sequence"/>
</dbReference>
<sequence length="252" mass="27598">MAKSLCKYSRRDIKASNINKLVSESTFFCGSCARSSNQKNVLCKPVSLAASSRKKMTMKHKMDIPVSNLPIAQNVAEVVAKAKALKAQREQEQAHQHIAESSVITVSNLGVNVVSPPPAAATLASINSSDLADAVPQTKVSNISPLLPLLSKAQLKLIKKSLKGQKKQQKVMKKLLKKQRKLAKKHNKVLKRELKLNKQEAKLAKQDARIEQQLARLQLPLTALANKALGKAEMGKLAVGQIDKRNQVKALH</sequence>
<gene>
    <name evidence="2" type="ORF">A1QC_03240</name>
</gene>
<evidence type="ECO:0000313" key="3">
    <source>
        <dbReference type="Proteomes" id="UP000094070"/>
    </source>
</evidence>
<keyword evidence="1" id="KW-0175">Coiled coil</keyword>
<evidence type="ECO:0000313" key="2">
    <source>
        <dbReference type="EMBL" id="OEF30017.1"/>
    </source>
</evidence>
<dbReference type="RefSeq" id="WP_026025851.1">
    <property type="nucleotide sequence ID" value="NZ_AJYK02000003.1"/>
</dbReference>
<reference evidence="2 3" key="1">
    <citation type="journal article" date="2012" name="Science">
        <title>Ecological populations of bacteria act as socially cohesive units of antibiotic production and resistance.</title>
        <authorList>
            <person name="Cordero O.X."/>
            <person name="Wildschutte H."/>
            <person name="Kirkup B."/>
            <person name="Proehl S."/>
            <person name="Ngo L."/>
            <person name="Hussain F."/>
            <person name="Le Roux F."/>
            <person name="Mincer T."/>
            <person name="Polz M.F."/>
        </authorList>
    </citation>
    <scope>NUCLEOTIDE SEQUENCE [LARGE SCALE GENOMIC DNA]</scope>
    <source>
        <strain evidence="2 3">1S-45</strain>
    </source>
</reference>
<protein>
    <submittedName>
        <fullName evidence="2">Uncharacterized protein</fullName>
    </submittedName>
</protein>
<organism evidence="2 3">
    <name type="scientific">Vibrio rumoiensis 1S-45</name>
    <dbReference type="NCBI Taxonomy" id="1188252"/>
    <lineage>
        <taxon>Bacteria</taxon>
        <taxon>Pseudomonadati</taxon>
        <taxon>Pseudomonadota</taxon>
        <taxon>Gammaproteobacteria</taxon>
        <taxon>Vibrionales</taxon>
        <taxon>Vibrionaceae</taxon>
        <taxon>Vibrio</taxon>
    </lineage>
</organism>
<name>A0A1E5E690_9VIBR</name>
<dbReference type="OrthoDB" id="5398457at2"/>
<evidence type="ECO:0000256" key="1">
    <source>
        <dbReference type="SAM" id="Coils"/>
    </source>
</evidence>
<dbReference type="EMBL" id="AJYK02000003">
    <property type="protein sequence ID" value="OEF30017.1"/>
    <property type="molecule type" value="Genomic_DNA"/>
</dbReference>
<dbReference type="AlphaFoldDB" id="A0A1E5E690"/>
<accession>A0A1E5E690</accession>
<dbReference type="STRING" id="1188252.A1QC_03240"/>
<keyword evidence="3" id="KW-1185">Reference proteome</keyword>
<proteinExistence type="predicted"/>
<feature type="coiled-coil region" evidence="1">
    <location>
        <begin position="173"/>
        <end position="216"/>
    </location>
</feature>
<comment type="caution">
    <text evidence="2">The sequence shown here is derived from an EMBL/GenBank/DDBJ whole genome shotgun (WGS) entry which is preliminary data.</text>
</comment>